<keyword evidence="1" id="KW-0732">Signal</keyword>
<evidence type="ECO:0000259" key="2">
    <source>
        <dbReference type="PROSITE" id="PS00022"/>
    </source>
</evidence>
<evidence type="ECO:0000313" key="3">
    <source>
        <dbReference type="EMBL" id="CAF1289964.1"/>
    </source>
</evidence>
<name>A0A815D7W0_ADIRI</name>
<evidence type="ECO:0000256" key="1">
    <source>
        <dbReference type="SAM" id="SignalP"/>
    </source>
</evidence>
<dbReference type="Proteomes" id="UP000663828">
    <property type="component" value="Unassembled WGS sequence"/>
</dbReference>
<dbReference type="InterPro" id="IPR000742">
    <property type="entry name" value="EGF"/>
</dbReference>
<dbReference type="EMBL" id="CAJNOR010002407">
    <property type="protein sequence ID" value="CAF1289964.1"/>
    <property type="molecule type" value="Genomic_DNA"/>
</dbReference>
<dbReference type="AlphaFoldDB" id="A0A815D7W0"/>
<organism evidence="3 4">
    <name type="scientific">Adineta ricciae</name>
    <name type="common">Rotifer</name>
    <dbReference type="NCBI Taxonomy" id="249248"/>
    <lineage>
        <taxon>Eukaryota</taxon>
        <taxon>Metazoa</taxon>
        <taxon>Spiralia</taxon>
        <taxon>Gnathifera</taxon>
        <taxon>Rotifera</taxon>
        <taxon>Eurotatoria</taxon>
        <taxon>Bdelloidea</taxon>
        <taxon>Adinetida</taxon>
        <taxon>Adinetidae</taxon>
        <taxon>Adineta</taxon>
    </lineage>
</organism>
<gene>
    <name evidence="3" type="ORF">XAT740_LOCUS28283</name>
</gene>
<feature type="chain" id="PRO_5033023127" description="EGF-like domain-containing protein" evidence="1">
    <location>
        <begin position="28"/>
        <end position="662"/>
    </location>
</feature>
<feature type="signal peptide" evidence="1">
    <location>
        <begin position="1"/>
        <end position="27"/>
    </location>
</feature>
<proteinExistence type="predicted"/>
<protein>
    <recommendedName>
        <fullName evidence="2">EGF-like domain-containing protein</fullName>
    </recommendedName>
</protein>
<keyword evidence="4" id="KW-1185">Reference proteome</keyword>
<comment type="caution">
    <text evidence="3">The sequence shown here is derived from an EMBL/GenBank/DDBJ whole genome shotgun (WGS) entry which is preliminary data.</text>
</comment>
<reference evidence="3" key="1">
    <citation type="submission" date="2021-02" db="EMBL/GenBank/DDBJ databases">
        <authorList>
            <person name="Nowell W R."/>
        </authorList>
    </citation>
    <scope>NUCLEOTIDE SEQUENCE</scope>
</reference>
<sequence>MIVNQRRLIKFLFISFLLTPSTILVEAIAGRCYLCSQTTLAGCAGNAQPDSPLYHTILQYYTEPCNGQCVLFRSEDLTTIRGCSWTYGHMTAKSTGWHELTPGIRAYFCDSYLCNNGTFDQPEKAIFSGEAVNNEFHLPQQLPILSGNTPSLLPNGQHLPPIDNLHHQLRQCYSCTAHQKGCNEYLDPHYVSTYIRPCPASCILFRNPNDHNILTRDCSIAWPQVHAKSGLHKLLGSDAFFCQESLCNGIGFDLIMGIFHNQLPAIVTFPPSPPIDIPSTTTTTVESFPSEVVTDTISIDPTMNTVVDDVHWEDPDLDFVLVEPTVKPTPAVPLAATTTPFPLASDIPDDIEFVAETSTVLLPPIEHFDLLDEIFPSSTIAGGIAVAQQDQDSQINWWDVDEASLPSVSQSDQIPLATTTTTASTSNIFTIIPSTNKQTEFNDDYEWNIFNTTSVSLVMPSDHLSDSNSEIEFDMNDYFTFPTSSTTAILNFIKNQTQPLLPFYFSDDNTKEQLAGLNKPASTLAVPPFSWMLQFANQPKNVLQSRQGIFNKTLTTISTATISKRKNKKTTLTLKGKSNNQFDHFYELCQNKQCKNGGRLNSDCLCICLPAFSGNHCEIVHCNQEPTHICDFVLDHECKSDYVRYLCPKFCQMNICSTNKSS</sequence>
<accession>A0A815D7W0</accession>
<dbReference type="PROSITE" id="PS00022">
    <property type="entry name" value="EGF_1"/>
    <property type="match status" value="1"/>
</dbReference>
<feature type="domain" description="EGF-like" evidence="2">
    <location>
        <begin position="606"/>
        <end position="617"/>
    </location>
</feature>
<evidence type="ECO:0000313" key="4">
    <source>
        <dbReference type="Proteomes" id="UP000663828"/>
    </source>
</evidence>